<dbReference type="Proteomes" id="UP001501425">
    <property type="component" value="Unassembled WGS sequence"/>
</dbReference>
<evidence type="ECO:0000256" key="2">
    <source>
        <dbReference type="ARBA" id="ARBA00022475"/>
    </source>
</evidence>
<comment type="subcellular location">
    <subcellularLocation>
        <location evidence="1">Cell membrane</location>
        <topology evidence="1">Multi-pass membrane protein</topology>
    </subcellularLocation>
</comment>
<evidence type="ECO:0000259" key="8">
    <source>
        <dbReference type="Pfam" id="PF00582"/>
    </source>
</evidence>
<dbReference type="GO" id="GO:0022857">
    <property type="term" value="F:transmembrane transporter activity"/>
    <property type="evidence" value="ECO:0007669"/>
    <property type="project" value="InterPro"/>
</dbReference>
<dbReference type="SUPFAM" id="SSF52402">
    <property type="entry name" value="Adenine nucleotide alpha hydrolases-like"/>
    <property type="match status" value="2"/>
</dbReference>
<dbReference type="GO" id="GO:0005886">
    <property type="term" value="C:plasma membrane"/>
    <property type="evidence" value="ECO:0007669"/>
    <property type="project" value="UniProtKB-SubCell"/>
</dbReference>
<evidence type="ECO:0000256" key="4">
    <source>
        <dbReference type="ARBA" id="ARBA00022989"/>
    </source>
</evidence>
<dbReference type="PANTHER" id="PTHR42770">
    <property type="entry name" value="AMINO ACID TRANSPORTER-RELATED"/>
    <property type="match status" value="1"/>
</dbReference>
<keyword evidence="5 7" id="KW-0472">Membrane</keyword>
<dbReference type="InterPro" id="IPR050367">
    <property type="entry name" value="APC_superfamily"/>
</dbReference>
<name>A0AAV3SRX8_9EURY</name>
<dbReference type="Pfam" id="PF00582">
    <property type="entry name" value="Usp"/>
    <property type="match status" value="2"/>
</dbReference>
<feature type="transmembrane region" description="Helical" evidence="7">
    <location>
        <begin position="12"/>
        <end position="36"/>
    </location>
</feature>
<dbReference type="Pfam" id="PF13520">
    <property type="entry name" value="AA_permease_2"/>
    <property type="match status" value="1"/>
</dbReference>
<feature type="transmembrane region" description="Helical" evidence="7">
    <location>
        <begin position="42"/>
        <end position="62"/>
    </location>
</feature>
<organism evidence="9 11">
    <name type="scientific">Halorubrum ejinorense</name>
    <dbReference type="NCBI Taxonomy" id="425309"/>
    <lineage>
        <taxon>Archaea</taxon>
        <taxon>Methanobacteriati</taxon>
        <taxon>Methanobacteriota</taxon>
        <taxon>Stenosarchaea group</taxon>
        <taxon>Halobacteria</taxon>
        <taxon>Halobacteriales</taxon>
        <taxon>Haloferacaceae</taxon>
        <taxon>Halorubrum</taxon>
    </lineage>
</organism>
<dbReference type="Gene3D" id="3.40.50.12370">
    <property type="match status" value="1"/>
</dbReference>
<dbReference type="EMBL" id="JBEDNW010000001">
    <property type="protein sequence ID" value="MEZ3165798.1"/>
    <property type="molecule type" value="Genomic_DNA"/>
</dbReference>
<feature type="transmembrane region" description="Helical" evidence="7">
    <location>
        <begin position="231"/>
        <end position="255"/>
    </location>
</feature>
<proteinExistence type="predicted"/>
<dbReference type="InterPro" id="IPR006016">
    <property type="entry name" value="UspA"/>
</dbReference>
<feature type="transmembrane region" description="Helical" evidence="7">
    <location>
        <begin position="157"/>
        <end position="177"/>
    </location>
</feature>
<evidence type="ECO:0000313" key="9">
    <source>
        <dbReference type="EMBL" id="GAA0543663.1"/>
    </source>
</evidence>
<evidence type="ECO:0000256" key="5">
    <source>
        <dbReference type="ARBA" id="ARBA00023136"/>
    </source>
</evidence>
<feature type="transmembrane region" description="Helical" evidence="7">
    <location>
        <begin position="393"/>
        <end position="415"/>
    </location>
</feature>
<reference evidence="9" key="1">
    <citation type="journal article" date="2014" name="Int. J. Syst. Evol. Microbiol.">
        <title>Complete genome sequence of Corynebacterium casei LMG S-19264T (=DSM 44701T), isolated from a smear-ripened cheese.</title>
        <authorList>
            <consortium name="US DOE Joint Genome Institute (JGI-PGF)"/>
            <person name="Walter F."/>
            <person name="Albersmeier A."/>
            <person name="Kalinowski J."/>
            <person name="Ruckert C."/>
        </authorList>
    </citation>
    <scope>NUCLEOTIDE SEQUENCE</scope>
    <source>
        <strain evidence="9">JCM 14265</strain>
    </source>
</reference>
<keyword evidence="2" id="KW-1003">Cell membrane</keyword>
<evidence type="ECO:0000256" key="3">
    <source>
        <dbReference type="ARBA" id="ARBA00022692"/>
    </source>
</evidence>
<dbReference type="Gene3D" id="1.20.1740.10">
    <property type="entry name" value="Amino acid/polyamine transporter I"/>
    <property type="match status" value="1"/>
</dbReference>
<gene>
    <name evidence="10" type="ORF">ABNG02_00485</name>
    <name evidence="9" type="ORF">GCM10008994_18300</name>
</gene>
<keyword evidence="3 7" id="KW-0812">Transmembrane</keyword>
<evidence type="ECO:0000313" key="10">
    <source>
        <dbReference type="EMBL" id="MEZ3165798.1"/>
    </source>
</evidence>
<dbReference type="Proteomes" id="UP001567571">
    <property type="component" value="Unassembled WGS sequence"/>
</dbReference>
<keyword evidence="12" id="KW-1185">Reference proteome</keyword>
<keyword evidence="4 7" id="KW-1133">Transmembrane helix</keyword>
<feature type="transmembrane region" description="Helical" evidence="7">
    <location>
        <begin position="335"/>
        <end position="352"/>
    </location>
</feature>
<sequence>MSGDEELAKDLGLVSAMTIGIGTMIGAGIFVLPGLAAREAGPIVVVSFVVGGIIAMVNAFSVSELGTAMPRAGGGYYYVNRALGPLFGSIAGMGDWMGLAFASAFYSIGFGQYLATLAPIPGFLFLTDIQIGALIAGSLFVLVNYVGAKETGGVQTVIVTGLLVILGLFAIQGWLSFDYATLAGTDGLAPKGYGAILPGTALVFVSFLGYAKIATVAEELKNPGKNLPRAVIGSVAIVTVIYAILVSIMLGVVPWPELSTDAPLTQATDVAFSGAYSPAITAAAVTIVTGGALLATASSANASILASARINFAMGRDKIVTNWLNQIHPQFATPYRSIVVTGIMIIVFIAALGQDVEILSKAASVLHLVVYALMNAALIVFREADIAEYDPDFTVPFYPLTPIAGIVFSLGLLPFVGAVEVALAGAFIVAAVLWYFLYARRKVERTGLLGRWILDRSEDLPEQAVSAATSVQPSGDDYRVMVPLANPKTEEHLITLASAIAKQRNGTVVAVNIANVPDQTSLEAARDRGAHEAAHGLLDQARADAETFGVDVETHVVLSHRVFEEVFDAARTYGADMTVMGWGEDSHGAPGRAESAVDELAYSLPSDFLVFRDRGFDASRILVPTAGGPASDLSGAVAKMLQSEFGGEVTLLHVSEDGEEEAGRAFLSEWADAHDLADATLRIETGDVEASIERAARDATMLIVGATEKGLLSRLVSGSLVLSVLEDVECSVLLAERRSDRGILARLFGGGARSKDVTDATPTPAETGVEPEPSTPEIDGSENDPTVDPKDDD</sequence>
<dbReference type="CDD" id="cd00293">
    <property type="entry name" value="USP-like"/>
    <property type="match status" value="2"/>
</dbReference>
<evidence type="ECO:0000256" key="6">
    <source>
        <dbReference type="SAM" id="MobiDB-lite"/>
    </source>
</evidence>
<feature type="region of interest" description="Disordered" evidence="6">
    <location>
        <begin position="752"/>
        <end position="793"/>
    </location>
</feature>
<feature type="transmembrane region" description="Helical" evidence="7">
    <location>
        <begin position="275"/>
        <end position="295"/>
    </location>
</feature>
<evidence type="ECO:0000256" key="1">
    <source>
        <dbReference type="ARBA" id="ARBA00004651"/>
    </source>
</evidence>
<dbReference type="EMBL" id="BAAADQ010000009">
    <property type="protein sequence ID" value="GAA0543663.1"/>
    <property type="molecule type" value="Genomic_DNA"/>
</dbReference>
<dbReference type="PANTHER" id="PTHR42770:SF11">
    <property type="entry name" value="INNER MEMBRANE TRANSPORT PROTEIN YBAT"/>
    <property type="match status" value="1"/>
</dbReference>
<dbReference type="InterPro" id="IPR002293">
    <property type="entry name" value="AA/rel_permease1"/>
</dbReference>
<dbReference type="AlphaFoldDB" id="A0AAV3SRX8"/>
<accession>A0AAV3SRX8</accession>
<feature type="transmembrane region" description="Helical" evidence="7">
    <location>
        <begin position="120"/>
        <end position="145"/>
    </location>
</feature>
<feature type="transmembrane region" description="Helical" evidence="7">
    <location>
        <begin position="192"/>
        <end position="211"/>
    </location>
</feature>
<evidence type="ECO:0000256" key="7">
    <source>
        <dbReference type="SAM" id="Phobius"/>
    </source>
</evidence>
<comment type="caution">
    <text evidence="9">The sequence shown here is derived from an EMBL/GenBank/DDBJ whole genome shotgun (WGS) entry which is preliminary data.</text>
</comment>
<feature type="domain" description="UspA" evidence="8">
    <location>
        <begin position="620"/>
        <end position="734"/>
    </location>
</feature>
<feature type="transmembrane region" description="Helical" evidence="7">
    <location>
        <begin position="358"/>
        <end position="381"/>
    </location>
</feature>
<feature type="transmembrane region" description="Helical" evidence="7">
    <location>
        <begin position="421"/>
        <end position="438"/>
    </location>
</feature>
<feature type="transmembrane region" description="Helical" evidence="7">
    <location>
        <begin position="83"/>
        <end position="108"/>
    </location>
</feature>
<protein>
    <submittedName>
        <fullName evidence="9">Amino acid permease</fullName>
    </submittedName>
</protein>
<reference evidence="10 12" key="3">
    <citation type="submission" date="2024-06" db="EMBL/GenBank/DDBJ databases">
        <title>Halorubrum miltondacostae sp. nov., a potential PHA producer isolated from an inland solar saltern in Rio Maior, Portugal.</title>
        <authorList>
            <person name="Albuquerque L."/>
            <person name="Viver T."/>
            <person name="Barroso C."/>
            <person name="Claudino R."/>
            <person name="Galvan M."/>
            <person name="Simoes G."/>
            <person name="Lobo Da Cunha A."/>
            <person name="Egas C."/>
        </authorList>
    </citation>
    <scope>NUCLEOTIDE SEQUENCE [LARGE SCALE GENOMIC DNA]</scope>
    <source>
        <strain evidence="10 12">DSM 18646</strain>
    </source>
</reference>
<evidence type="ECO:0000313" key="12">
    <source>
        <dbReference type="Proteomes" id="UP001567571"/>
    </source>
</evidence>
<reference evidence="9" key="2">
    <citation type="submission" date="2023-12" db="EMBL/GenBank/DDBJ databases">
        <authorList>
            <person name="Sun Q."/>
            <person name="Inoue M."/>
        </authorList>
    </citation>
    <scope>NUCLEOTIDE SEQUENCE</scope>
    <source>
        <strain evidence="9">JCM 14265</strain>
    </source>
</reference>
<feature type="domain" description="UspA" evidence="8">
    <location>
        <begin position="479"/>
        <end position="610"/>
    </location>
</feature>
<evidence type="ECO:0000313" key="11">
    <source>
        <dbReference type="Proteomes" id="UP001501425"/>
    </source>
</evidence>
<dbReference type="RefSeq" id="WP_343778469.1">
    <property type="nucleotide sequence ID" value="NZ_BAAADQ010000009.1"/>
</dbReference>